<evidence type="ECO:0000313" key="11">
    <source>
        <dbReference type="Ensembl" id="ENSDCDP00010017251.1"/>
    </source>
</evidence>
<evidence type="ECO:0000256" key="4">
    <source>
        <dbReference type="ARBA" id="ARBA00022448"/>
    </source>
</evidence>
<keyword evidence="12" id="KW-1185">Reference proteome</keyword>
<keyword evidence="6 9" id="KW-1133">Transmembrane helix</keyword>
<feature type="transmembrane region" description="Helical" evidence="9">
    <location>
        <begin position="435"/>
        <end position="457"/>
    </location>
</feature>
<proteinExistence type="inferred from homology"/>
<gene>
    <name evidence="11" type="primary">LOC114787029</name>
</gene>
<dbReference type="GO" id="GO:0022857">
    <property type="term" value="F:transmembrane transporter activity"/>
    <property type="evidence" value="ECO:0007669"/>
    <property type="project" value="InterPro"/>
</dbReference>
<dbReference type="SUPFAM" id="SSF103473">
    <property type="entry name" value="MFS general substrate transporter"/>
    <property type="match status" value="1"/>
</dbReference>
<name>A0AAY4BBI2_9TELE</name>
<dbReference type="PANTHER" id="PTHR23511">
    <property type="entry name" value="SYNAPTIC VESICLE GLYCOPROTEIN 2"/>
    <property type="match status" value="1"/>
</dbReference>
<dbReference type="InterPro" id="IPR047969">
    <property type="entry name" value="SVOP-like_MFS_dom"/>
</dbReference>
<dbReference type="InterPro" id="IPR020846">
    <property type="entry name" value="MFS_dom"/>
</dbReference>
<evidence type="ECO:0000256" key="6">
    <source>
        <dbReference type="ARBA" id="ARBA00022989"/>
    </source>
</evidence>
<dbReference type="InterPro" id="IPR011701">
    <property type="entry name" value="MFS"/>
</dbReference>
<dbReference type="Proteomes" id="UP000694580">
    <property type="component" value="Chromosome 3"/>
</dbReference>
<dbReference type="Gene3D" id="1.20.1250.20">
    <property type="entry name" value="MFS general substrate transporter like domains"/>
    <property type="match status" value="1"/>
</dbReference>
<dbReference type="GO" id="GO:0030672">
    <property type="term" value="C:synaptic vesicle membrane"/>
    <property type="evidence" value="ECO:0007669"/>
    <property type="project" value="UniProtKB-SubCell"/>
</dbReference>
<dbReference type="PANTHER" id="PTHR23511:SF5">
    <property type="entry name" value="MAJOR FACILITATOR-TYPE TRANSPORTER HXNZ-RELATED"/>
    <property type="match status" value="1"/>
</dbReference>
<evidence type="ECO:0000256" key="5">
    <source>
        <dbReference type="ARBA" id="ARBA00022692"/>
    </source>
</evidence>
<feature type="compositionally biased region" description="Polar residues" evidence="8">
    <location>
        <begin position="528"/>
        <end position="537"/>
    </location>
</feature>
<reference evidence="11" key="2">
    <citation type="submission" date="2025-08" db="UniProtKB">
        <authorList>
            <consortium name="Ensembl"/>
        </authorList>
    </citation>
    <scope>IDENTIFICATION</scope>
</reference>
<feature type="transmembrane region" description="Helical" evidence="9">
    <location>
        <begin position="185"/>
        <end position="207"/>
    </location>
</feature>
<feature type="transmembrane region" description="Helical" evidence="9">
    <location>
        <begin position="386"/>
        <end position="405"/>
    </location>
</feature>
<keyword evidence="4" id="KW-0813">Transport</keyword>
<evidence type="ECO:0000256" key="7">
    <source>
        <dbReference type="ARBA" id="ARBA00023136"/>
    </source>
</evidence>
<dbReference type="InterPro" id="IPR005828">
    <property type="entry name" value="MFS_sugar_transport-like"/>
</dbReference>
<dbReference type="GeneID" id="114787029"/>
<feature type="transmembrane region" description="Helical" evidence="9">
    <location>
        <begin position="162"/>
        <end position="179"/>
    </location>
</feature>
<feature type="transmembrane region" description="Helical" evidence="9">
    <location>
        <begin position="247"/>
        <end position="268"/>
    </location>
</feature>
<reference evidence="11" key="3">
    <citation type="submission" date="2025-09" db="UniProtKB">
        <authorList>
            <consortium name="Ensembl"/>
        </authorList>
    </citation>
    <scope>IDENTIFICATION</scope>
</reference>
<feature type="transmembrane region" description="Helical" evidence="9">
    <location>
        <begin position="219"/>
        <end position="241"/>
    </location>
</feature>
<feature type="domain" description="Major facilitator superfamily (MFS) profile" evidence="10">
    <location>
        <begin position="96"/>
        <end position="523"/>
    </location>
</feature>
<accession>A0AAY4BBI2</accession>
<dbReference type="Ensembl" id="ENSDCDT00010018289.1">
    <property type="protein sequence ID" value="ENSDCDP00010017251.1"/>
    <property type="gene ID" value="ENSDCDG00010007908.1"/>
</dbReference>
<dbReference type="RefSeq" id="XP_028830571.1">
    <property type="nucleotide sequence ID" value="XM_028974738.1"/>
</dbReference>
<feature type="transmembrane region" description="Helical" evidence="9">
    <location>
        <begin position="96"/>
        <end position="118"/>
    </location>
</feature>
<evidence type="ECO:0000256" key="2">
    <source>
        <dbReference type="ARBA" id="ARBA00008335"/>
    </source>
</evidence>
<evidence type="ECO:0000313" key="12">
    <source>
        <dbReference type="Proteomes" id="UP000694580"/>
    </source>
</evidence>
<sequence length="555" mass="60948">MSDWGRHTNVGYKKWKDTPVSAVTHRTGRDRLSSVSEGRCEDDEIYVHSVPTVLAQVEVEDGCQAVTPGCGRPSVDTFTVEDAVEVIGFGKFQWKLSMVTGMSWIADSMEMMILSILAPQLHCEWRLPSWQVALITSVVFIGMMLSSSLWGKVCDRYGRKTGLRLCMVWTLYYGFLSSFSPVYSWIIVLRGLMGFGIGGAPQSVTLYSEFLPVKSRATCIIATAVFWAIGAVFEVLLAILVMPSLGWRWLLALSTIPLWIFLASSFWLPESARFDVLTGNSEKALATLKRIASDNGAKLPKGKIVMHRQDDRGKITDLLAPEFRKTTLLLWVIWFANTFSYYGLVLLTTELFQAGDVCSVTNSKAKIEPSCSLECSYLTLDNYKDLLWTTLAEFPGLFFALWVVDRIGRRKSMALCFCMFSFSILPIYACIGRTALTVIIFTARAFITGGFQATIVYTPEVYPTATRAIGIGTSSGVARIGALLTPFVAQVLLRSSVYLTLSVYCACSLLGAVASMALPIETAGRALQESSHATTGQEPNSSSPEPAASQEGAVS</sequence>
<dbReference type="InterPro" id="IPR036259">
    <property type="entry name" value="MFS_trans_sf"/>
</dbReference>
<dbReference type="Pfam" id="PF00083">
    <property type="entry name" value="Sugar_tr"/>
    <property type="match status" value="1"/>
</dbReference>
<evidence type="ECO:0000256" key="8">
    <source>
        <dbReference type="SAM" id="MobiDB-lite"/>
    </source>
</evidence>
<evidence type="ECO:0000256" key="3">
    <source>
        <dbReference type="ARBA" id="ARBA00015072"/>
    </source>
</evidence>
<feature type="transmembrane region" description="Helical" evidence="9">
    <location>
        <begin position="328"/>
        <end position="347"/>
    </location>
</feature>
<keyword evidence="5 9" id="KW-0812">Transmembrane</keyword>
<dbReference type="Pfam" id="PF07690">
    <property type="entry name" value="MFS_1"/>
    <property type="match status" value="1"/>
</dbReference>
<feature type="transmembrane region" description="Helical" evidence="9">
    <location>
        <begin position="130"/>
        <end position="150"/>
    </location>
</feature>
<dbReference type="AlphaFoldDB" id="A0AAY4BBI2"/>
<evidence type="ECO:0000256" key="1">
    <source>
        <dbReference type="ARBA" id="ARBA00004644"/>
    </source>
</evidence>
<feature type="region of interest" description="Disordered" evidence="8">
    <location>
        <begin position="528"/>
        <end position="555"/>
    </location>
</feature>
<reference evidence="11 12" key="1">
    <citation type="submission" date="2020-06" db="EMBL/GenBank/DDBJ databases">
        <authorList>
            <consortium name="Wellcome Sanger Institute Data Sharing"/>
        </authorList>
    </citation>
    <scope>NUCLEOTIDE SEQUENCE [LARGE SCALE GENOMIC DNA]</scope>
</reference>
<comment type="similarity">
    <text evidence="2">Belongs to the major facilitator superfamily.</text>
</comment>
<feature type="transmembrane region" description="Helical" evidence="9">
    <location>
        <begin position="469"/>
        <end position="489"/>
    </location>
</feature>
<keyword evidence="7 9" id="KW-0472">Membrane</keyword>
<dbReference type="CDD" id="cd17441">
    <property type="entry name" value="MFS_SVOP"/>
    <property type="match status" value="1"/>
</dbReference>
<comment type="subcellular location">
    <subcellularLocation>
        <location evidence="1">Cytoplasmic vesicle</location>
        <location evidence="1">Secretory vesicle</location>
        <location evidence="1">Synaptic vesicle membrane</location>
        <topology evidence="1">Multi-pass membrane protein</topology>
    </subcellularLocation>
</comment>
<protein>
    <recommendedName>
        <fullName evidence="3">Synaptic vesicle 2-related protein</fullName>
    </recommendedName>
</protein>
<evidence type="ECO:0000259" key="10">
    <source>
        <dbReference type="PROSITE" id="PS50850"/>
    </source>
</evidence>
<feature type="transmembrane region" description="Helical" evidence="9">
    <location>
        <begin position="501"/>
        <end position="520"/>
    </location>
</feature>
<dbReference type="PROSITE" id="PS50850">
    <property type="entry name" value="MFS"/>
    <property type="match status" value="1"/>
</dbReference>
<dbReference type="GeneTree" id="ENSGT00940000155403"/>
<feature type="compositionally biased region" description="Low complexity" evidence="8">
    <location>
        <begin position="538"/>
        <end position="555"/>
    </location>
</feature>
<evidence type="ECO:0000256" key="9">
    <source>
        <dbReference type="SAM" id="Phobius"/>
    </source>
</evidence>
<dbReference type="RefSeq" id="XP_028830572.1">
    <property type="nucleotide sequence ID" value="XM_028974739.1"/>
</dbReference>
<organism evidence="11 12">
    <name type="scientific">Denticeps clupeoides</name>
    <name type="common">denticle herring</name>
    <dbReference type="NCBI Taxonomy" id="299321"/>
    <lineage>
        <taxon>Eukaryota</taxon>
        <taxon>Metazoa</taxon>
        <taxon>Chordata</taxon>
        <taxon>Craniata</taxon>
        <taxon>Vertebrata</taxon>
        <taxon>Euteleostomi</taxon>
        <taxon>Actinopterygii</taxon>
        <taxon>Neopterygii</taxon>
        <taxon>Teleostei</taxon>
        <taxon>Clupei</taxon>
        <taxon>Clupeiformes</taxon>
        <taxon>Denticipitoidei</taxon>
        <taxon>Denticipitidae</taxon>
        <taxon>Denticeps</taxon>
    </lineage>
</organism>